<dbReference type="InterPro" id="IPR011234">
    <property type="entry name" value="Fumarylacetoacetase-like_C"/>
</dbReference>
<proteinExistence type="predicted"/>
<name>A0A840VS17_9PROT</name>
<evidence type="ECO:0000259" key="2">
    <source>
        <dbReference type="Pfam" id="PF01557"/>
    </source>
</evidence>
<dbReference type="Pfam" id="PF01557">
    <property type="entry name" value="FAA_hydrolase"/>
    <property type="match status" value="1"/>
</dbReference>
<dbReference type="RefSeq" id="WP_183266071.1">
    <property type="nucleotide sequence ID" value="NZ_JACHFJ010000004.1"/>
</dbReference>
<feature type="domain" description="Fumarylacetoacetase-like C-terminal" evidence="2">
    <location>
        <begin position="90"/>
        <end position="261"/>
    </location>
</feature>
<dbReference type="SUPFAM" id="SSF56529">
    <property type="entry name" value="FAH"/>
    <property type="match status" value="1"/>
</dbReference>
<dbReference type="AlphaFoldDB" id="A0A840VS17"/>
<comment type="caution">
    <text evidence="3">The sequence shown here is derived from an EMBL/GenBank/DDBJ whole genome shotgun (WGS) entry which is preliminary data.</text>
</comment>
<reference evidence="3 4" key="1">
    <citation type="submission" date="2020-08" db="EMBL/GenBank/DDBJ databases">
        <title>Genomic Encyclopedia of Type Strains, Phase IV (KMG-IV): sequencing the most valuable type-strain genomes for metagenomic binning, comparative biology and taxonomic classification.</title>
        <authorList>
            <person name="Goeker M."/>
        </authorList>
    </citation>
    <scope>NUCLEOTIDE SEQUENCE [LARGE SCALE GENOMIC DNA]</scope>
    <source>
        <strain evidence="3 4">DSM 27026</strain>
    </source>
</reference>
<dbReference type="PANTHER" id="PTHR30143">
    <property type="entry name" value="ACID HYDRATASE"/>
    <property type="match status" value="1"/>
</dbReference>
<dbReference type="EMBL" id="JACHFJ010000004">
    <property type="protein sequence ID" value="MBB5373052.1"/>
    <property type="molecule type" value="Genomic_DNA"/>
</dbReference>
<accession>A0A840VS17</accession>
<dbReference type="Proteomes" id="UP000553706">
    <property type="component" value="Unassembled WGS sequence"/>
</dbReference>
<organism evidence="3 4">
    <name type="scientific">Acidocella aromatica</name>
    <dbReference type="NCBI Taxonomy" id="1303579"/>
    <lineage>
        <taxon>Bacteria</taxon>
        <taxon>Pseudomonadati</taxon>
        <taxon>Pseudomonadota</taxon>
        <taxon>Alphaproteobacteria</taxon>
        <taxon>Acetobacterales</taxon>
        <taxon>Acidocellaceae</taxon>
        <taxon>Acidocella</taxon>
    </lineage>
</organism>
<dbReference type="GO" id="GO:0008684">
    <property type="term" value="F:2-oxopent-4-enoate hydratase activity"/>
    <property type="evidence" value="ECO:0007669"/>
    <property type="project" value="TreeGrafter"/>
</dbReference>
<dbReference type="InterPro" id="IPR050772">
    <property type="entry name" value="Hydratase-Decarb/MhpD_sf"/>
</dbReference>
<protein>
    <submittedName>
        <fullName evidence="3">2-oxo-3-hexenedioate decarboxylase</fullName>
        <ecNumber evidence="3">4.1.1.77</ecNumber>
    </submittedName>
</protein>
<evidence type="ECO:0000256" key="1">
    <source>
        <dbReference type="ARBA" id="ARBA00023239"/>
    </source>
</evidence>
<dbReference type="NCBIfam" id="TIGR03218">
    <property type="entry name" value="catechol_dmpH"/>
    <property type="match status" value="1"/>
</dbReference>
<gene>
    <name evidence="3" type="ORF">HNP71_001310</name>
</gene>
<dbReference type="InterPro" id="IPR036663">
    <property type="entry name" value="Fumarylacetoacetase_C_sf"/>
</dbReference>
<evidence type="ECO:0000313" key="3">
    <source>
        <dbReference type="EMBL" id="MBB5373052.1"/>
    </source>
</evidence>
<dbReference type="GO" id="GO:0047437">
    <property type="term" value="F:4-oxalocrotonate decarboxylase activity"/>
    <property type="evidence" value="ECO:0007669"/>
    <property type="project" value="UniProtKB-EC"/>
</dbReference>
<sequence>MTLSPEQTAELAEYLENAELNAKAVPQISLRYPGITEADGYAIQHEIRRRKIARGTQIVGMKAGLTSRAKMRQVGVENPSYGFLADYFAVPDGGEIERAKLIHPRVEPEIAFVLKKPLRGPGCHIGAVLAATEFVMPALEIIDSRYENFKFDFASVVADNSSSSRFVLGGRARPVEDLDLRTLGMALEHNGKPFSFGAGAAVLGHPALAVALVVNLLARRDEGLEAGTLIMTGGITEAVACKAGDHVCLRMQDLGTVSARFV</sequence>
<dbReference type="PANTHER" id="PTHR30143:SF0">
    <property type="entry name" value="2-KETO-4-PENTENOATE HYDRATASE"/>
    <property type="match status" value="1"/>
</dbReference>
<keyword evidence="1 3" id="KW-0456">Lyase</keyword>
<evidence type="ECO:0000313" key="4">
    <source>
        <dbReference type="Proteomes" id="UP000553706"/>
    </source>
</evidence>
<dbReference type="GO" id="GO:0005737">
    <property type="term" value="C:cytoplasm"/>
    <property type="evidence" value="ECO:0007669"/>
    <property type="project" value="TreeGrafter"/>
</dbReference>
<keyword evidence="4" id="KW-1185">Reference proteome</keyword>
<dbReference type="EC" id="4.1.1.77" evidence="3"/>
<dbReference type="InterPro" id="IPR017630">
    <property type="entry name" value="4-oxalocrotonate_decarboxylase"/>
</dbReference>
<dbReference type="Gene3D" id="3.90.850.10">
    <property type="entry name" value="Fumarylacetoacetase-like, C-terminal domain"/>
    <property type="match status" value="1"/>
</dbReference>